<evidence type="ECO:0000313" key="3">
    <source>
        <dbReference type="EMBL" id="OZI22538.1"/>
    </source>
</evidence>
<dbReference type="EMBL" id="NEVK01000004">
    <property type="protein sequence ID" value="OZI22538.1"/>
    <property type="molecule type" value="Genomic_DNA"/>
</dbReference>
<comment type="caution">
    <text evidence="3">The sequence shown here is derived from an EMBL/GenBank/DDBJ whole genome shotgun (WGS) entry which is preliminary data.</text>
</comment>
<evidence type="ECO:0000259" key="2">
    <source>
        <dbReference type="Pfam" id="PF00582"/>
    </source>
</evidence>
<dbReference type="RefSeq" id="WP_094796541.1">
    <property type="nucleotide sequence ID" value="NZ_NEVI01000013.1"/>
</dbReference>
<comment type="similarity">
    <text evidence="1">Belongs to the universal stress protein A family.</text>
</comment>
<dbReference type="PRINTS" id="PR01438">
    <property type="entry name" value="UNVRSLSTRESS"/>
</dbReference>
<gene>
    <name evidence="3" type="ORF">CAL19_08405</name>
</gene>
<dbReference type="InterPro" id="IPR014729">
    <property type="entry name" value="Rossmann-like_a/b/a_fold"/>
</dbReference>
<sequence length="145" mass="15623">MYQHILLPIDGSELSQIGLARGIELAQALRAKVTIMTVIEPLHLSASEGVQLPGVHQQLRQQSRARAQAWLDAAAERARQAGVDCATHVHEESQPYVAIVDYAANAGCDLIAMCSHGRSGMAAMVLGSQTQKVLAKSKLPVLVYR</sequence>
<dbReference type="Proteomes" id="UP000216947">
    <property type="component" value="Unassembled WGS sequence"/>
</dbReference>
<name>A0A261RBZ5_9BORD</name>
<dbReference type="CDD" id="cd00293">
    <property type="entry name" value="USP-like"/>
    <property type="match status" value="1"/>
</dbReference>
<protein>
    <submittedName>
        <fullName evidence="3">Universal stress protein</fullName>
    </submittedName>
</protein>
<feature type="domain" description="UspA" evidence="2">
    <location>
        <begin position="1"/>
        <end position="145"/>
    </location>
</feature>
<dbReference type="InterPro" id="IPR006015">
    <property type="entry name" value="Universal_stress_UspA"/>
</dbReference>
<proteinExistence type="inferred from homology"/>
<dbReference type="PANTHER" id="PTHR46268:SF15">
    <property type="entry name" value="UNIVERSAL STRESS PROTEIN HP_0031"/>
    <property type="match status" value="1"/>
</dbReference>
<accession>A0A261RBZ5</accession>
<organism evidence="3 4">
    <name type="scientific">Bordetella genomosp. 7</name>
    <dbReference type="NCBI Taxonomy" id="1416805"/>
    <lineage>
        <taxon>Bacteria</taxon>
        <taxon>Pseudomonadati</taxon>
        <taxon>Pseudomonadota</taxon>
        <taxon>Betaproteobacteria</taxon>
        <taxon>Burkholderiales</taxon>
        <taxon>Alcaligenaceae</taxon>
        <taxon>Bordetella</taxon>
    </lineage>
</organism>
<evidence type="ECO:0000256" key="1">
    <source>
        <dbReference type="ARBA" id="ARBA00008791"/>
    </source>
</evidence>
<reference evidence="4" key="1">
    <citation type="submission" date="2017-05" db="EMBL/GenBank/DDBJ databases">
        <title>Complete and WGS of Bordetella genogroups.</title>
        <authorList>
            <person name="Spilker T."/>
            <person name="Lipuma J."/>
        </authorList>
    </citation>
    <scope>NUCLEOTIDE SEQUENCE [LARGE SCALE GENOMIC DNA]</scope>
    <source>
        <strain evidence="4">AU18089</strain>
    </source>
</reference>
<dbReference type="PANTHER" id="PTHR46268">
    <property type="entry name" value="STRESS RESPONSE PROTEIN NHAX"/>
    <property type="match status" value="1"/>
</dbReference>
<evidence type="ECO:0000313" key="4">
    <source>
        <dbReference type="Proteomes" id="UP000216947"/>
    </source>
</evidence>
<dbReference type="Pfam" id="PF00582">
    <property type="entry name" value="Usp"/>
    <property type="match status" value="1"/>
</dbReference>
<dbReference type="SUPFAM" id="SSF52402">
    <property type="entry name" value="Adenine nucleotide alpha hydrolases-like"/>
    <property type="match status" value="1"/>
</dbReference>
<keyword evidence="4" id="KW-1185">Reference proteome</keyword>
<dbReference type="OrthoDB" id="5295044at2"/>
<dbReference type="InterPro" id="IPR006016">
    <property type="entry name" value="UspA"/>
</dbReference>
<dbReference type="Gene3D" id="3.40.50.620">
    <property type="entry name" value="HUPs"/>
    <property type="match status" value="1"/>
</dbReference>
<dbReference type="AlphaFoldDB" id="A0A261RBZ5"/>